<reference evidence="2 3" key="1">
    <citation type="submission" date="2023-07" db="EMBL/GenBank/DDBJ databases">
        <title>Sequencing the genomes of 1000 actinobacteria strains.</title>
        <authorList>
            <person name="Klenk H.-P."/>
        </authorList>
    </citation>
    <scope>NUCLEOTIDE SEQUENCE [LARGE SCALE GENOMIC DNA]</scope>
    <source>
        <strain evidence="2 3">DSM 46740</strain>
    </source>
</reference>
<dbReference type="Proteomes" id="UP001225356">
    <property type="component" value="Unassembled WGS sequence"/>
</dbReference>
<feature type="coiled-coil region" evidence="1">
    <location>
        <begin position="7"/>
        <end position="66"/>
    </location>
</feature>
<comment type="caution">
    <text evidence="2">The sequence shown here is derived from an EMBL/GenBank/DDBJ whole genome shotgun (WGS) entry which is preliminary data.</text>
</comment>
<evidence type="ECO:0000313" key="2">
    <source>
        <dbReference type="EMBL" id="MDP9849990.1"/>
    </source>
</evidence>
<gene>
    <name evidence="2" type="ORF">J2853_009201</name>
</gene>
<sequence>MSTQEELRQVEEDLARLRAEAAELRDQVGDLGPTDATERAMMINLADEQEERVAELESWRDELLKRLE</sequence>
<keyword evidence="1" id="KW-0175">Coiled coil</keyword>
<dbReference type="RefSeq" id="WP_307568134.1">
    <property type="nucleotide sequence ID" value="NZ_JAUSQU010000001.1"/>
</dbReference>
<accession>A0ABT9QTB0</accession>
<proteinExistence type="predicted"/>
<evidence type="ECO:0000256" key="1">
    <source>
        <dbReference type="SAM" id="Coils"/>
    </source>
</evidence>
<protein>
    <submittedName>
        <fullName evidence="2">Uncharacterized protein</fullName>
    </submittedName>
</protein>
<evidence type="ECO:0000313" key="3">
    <source>
        <dbReference type="Proteomes" id="UP001225356"/>
    </source>
</evidence>
<organism evidence="2 3">
    <name type="scientific">Streptosporangium lutulentum</name>
    <dbReference type="NCBI Taxonomy" id="1461250"/>
    <lineage>
        <taxon>Bacteria</taxon>
        <taxon>Bacillati</taxon>
        <taxon>Actinomycetota</taxon>
        <taxon>Actinomycetes</taxon>
        <taxon>Streptosporangiales</taxon>
        <taxon>Streptosporangiaceae</taxon>
        <taxon>Streptosporangium</taxon>
    </lineage>
</organism>
<dbReference type="EMBL" id="JAUSQU010000001">
    <property type="protein sequence ID" value="MDP9849990.1"/>
    <property type="molecule type" value="Genomic_DNA"/>
</dbReference>
<keyword evidence="3" id="KW-1185">Reference proteome</keyword>
<name>A0ABT9QTB0_9ACTN</name>